<dbReference type="KEGG" id="thei:K1720_08640"/>
<organism evidence="2 3">
    <name type="scientific">Thermococcus argininiproducens</name>
    <dbReference type="NCBI Taxonomy" id="2866384"/>
    <lineage>
        <taxon>Archaea</taxon>
        <taxon>Methanobacteriati</taxon>
        <taxon>Methanobacteriota</taxon>
        <taxon>Thermococci</taxon>
        <taxon>Thermococcales</taxon>
        <taxon>Thermococcaceae</taxon>
        <taxon>Thermococcus</taxon>
    </lineage>
</organism>
<evidence type="ECO:0000313" key="2">
    <source>
        <dbReference type="EMBL" id="USG99567.1"/>
    </source>
</evidence>
<gene>
    <name evidence="2" type="ORF">K1720_08640</name>
</gene>
<evidence type="ECO:0000256" key="1">
    <source>
        <dbReference type="SAM" id="Phobius"/>
    </source>
</evidence>
<proteinExistence type="predicted"/>
<sequence>MRRILPFVLILLLFAVLFRATVEHGQSSFNIEILYLAWAAFFFGILGYAVWFLFEKGVPIMPVKKQRKTKGDYLRELLIILAIVIALRALFSKKIEAYRGVRAPVIKYPKFHFFNDTFTVTYEPLPDYAYFAPLFVFIVIIMFLFLQQRKKPQKMEIAKFDPEVTFESIEGSPEERIIKMYKNVVAGLIKRGYPYQKSWTHWEHEDKLRDIFEDLEDLDKITRVFEKAKYGYKLSKEEIEIAKESYENLMRFLR</sequence>
<keyword evidence="1" id="KW-1133">Transmembrane helix</keyword>
<dbReference type="EMBL" id="CP080572">
    <property type="protein sequence ID" value="USG99567.1"/>
    <property type="molecule type" value="Genomic_DNA"/>
</dbReference>
<dbReference type="RefSeq" id="WP_251948655.1">
    <property type="nucleotide sequence ID" value="NZ_CP080572.1"/>
</dbReference>
<keyword evidence="1" id="KW-0812">Transmembrane</keyword>
<dbReference type="AlphaFoldDB" id="A0A9E7M9S3"/>
<protein>
    <submittedName>
        <fullName evidence="2">DUF4129 domain-containing protein</fullName>
    </submittedName>
</protein>
<dbReference type="GeneID" id="72778410"/>
<accession>A0A9E7M9S3</accession>
<feature type="transmembrane region" description="Helical" evidence="1">
    <location>
        <begin position="35"/>
        <end position="54"/>
    </location>
</feature>
<feature type="transmembrane region" description="Helical" evidence="1">
    <location>
        <begin position="74"/>
        <end position="91"/>
    </location>
</feature>
<feature type="transmembrane region" description="Helical" evidence="1">
    <location>
        <begin position="128"/>
        <end position="146"/>
    </location>
</feature>
<reference evidence="2 3" key="1">
    <citation type="submission" date="2021-08" db="EMBL/GenBank/DDBJ databases">
        <title>Thermococcus onnuriiensis IOH2.</title>
        <authorList>
            <person name="Park Y.-J."/>
        </authorList>
    </citation>
    <scope>NUCLEOTIDE SEQUENCE [LARGE SCALE GENOMIC DNA]</scope>
    <source>
        <strain evidence="2 3">IOH2</strain>
    </source>
</reference>
<keyword evidence="1" id="KW-0472">Membrane</keyword>
<keyword evidence="3" id="KW-1185">Reference proteome</keyword>
<dbReference type="Proteomes" id="UP001056425">
    <property type="component" value="Chromosome"/>
</dbReference>
<name>A0A9E7M9S3_9EURY</name>
<evidence type="ECO:0000313" key="3">
    <source>
        <dbReference type="Proteomes" id="UP001056425"/>
    </source>
</evidence>